<evidence type="ECO:0000313" key="1">
    <source>
        <dbReference type="Proteomes" id="UP000887540"/>
    </source>
</evidence>
<protein>
    <submittedName>
        <fullName evidence="2">Uncharacterized protein</fullName>
    </submittedName>
</protein>
<dbReference type="Proteomes" id="UP000887540">
    <property type="component" value="Unplaced"/>
</dbReference>
<keyword evidence="1" id="KW-1185">Reference proteome</keyword>
<name>A0A914CUT7_9BILA</name>
<sequence>MQVGIVHNRSQAVHKRLKEAGVSENIKNPNNGIGQKLSSPLQIHAVTECSDVQGMISDNIYNSNNGQNPEKTISIQPNAIKNSILDKALQGVNVMLDYQKTLYIVKHPNKPLMNLEYEMDRKSEWNRIERCCIYVINYVLTEHFEPYHLMQQNEKKTTV</sequence>
<dbReference type="AlphaFoldDB" id="A0A914CUT7"/>
<organism evidence="1 2">
    <name type="scientific">Acrobeloides nanus</name>
    <dbReference type="NCBI Taxonomy" id="290746"/>
    <lineage>
        <taxon>Eukaryota</taxon>
        <taxon>Metazoa</taxon>
        <taxon>Ecdysozoa</taxon>
        <taxon>Nematoda</taxon>
        <taxon>Chromadorea</taxon>
        <taxon>Rhabditida</taxon>
        <taxon>Tylenchina</taxon>
        <taxon>Cephalobomorpha</taxon>
        <taxon>Cephaloboidea</taxon>
        <taxon>Cephalobidae</taxon>
        <taxon>Acrobeloides</taxon>
    </lineage>
</organism>
<accession>A0A914CUT7</accession>
<evidence type="ECO:0000313" key="2">
    <source>
        <dbReference type="WBParaSite" id="ACRNAN_scaffold14545.g31640.t1"/>
    </source>
</evidence>
<proteinExistence type="predicted"/>
<reference evidence="2" key="1">
    <citation type="submission" date="2022-11" db="UniProtKB">
        <authorList>
            <consortium name="WormBaseParasite"/>
        </authorList>
    </citation>
    <scope>IDENTIFICATION</scope>
</reference>
<dbReference type="WBParaSite" id="ACRNAN_scaffold14545.g31640.t1">
    <property type="protein sequence ID" value="ACRNAN_scaffold14545.g31640.t1"/>
    <property type="gene ID" value="ACRNAN_scaffold14545.g31640"/>
</dbReference>